<keyword evidence="2" id="KW-1185">Reference proteome</keyword>
<reference evidence="1 2" key="1">
    <citation type="submission" date="2019-11" db="EMBL/GenBank/DDBJ databases">
        <title>Venatorbacter sp. nov. a predator of Campylobacter and other Gram-negative bacteria.</title>
        <authorList>
            <person name="Saeedi A."/>
            <person name="Cummings N.J."/>
            <person name="Connerton I.F."/>
            <person name="Connerton P.L."/>
        </authorList>
    </citation>
    <scope>NUCLEOTIDE SEQUENCE [LARGE SCALE GENOMIC DNA]</scope>
    <source>
        <strain evidence="1">XL5</strain>
    </source>
</reference>
<dbReference type="AlphaFoldDB" id="A0A9X7V2T2"/>
<dbReference type="Gene3D" id="3.40.30.10">
    <property type="entry name" value="Glutaredoxin"/>
    <property type="match status" value="1"/>
</dbReference>
<evidence type="ECO:0000313" key="2">
    <source>
        <dbReference type="Proteomes" id="UP000596074"/>
    </source>
</evidence>
<evidence type="ECO:0000313" key="1">
    <source>
        <dbReference type="EMBL" id="QQD24574.1"/>
    </source>
</evidence>
<gene>
    <name evidence="1" type="ORF">GJQ55_08915</name>
</gene>
<dbReference type="InterPro" id="IPR008554">
    <property type="entry name" value="Glutaredoxin-like"/>
</dbReference>
<accession>A0A9X7V2T2</accession>
<protein>
    <submittedName>
        <fullName evidence="1">Glutaredoxin family protein</fullName>
    </submittedName>
</protein>
<organism evidence="1 2">
    <name type="scientific">Venatoribacter cucullus</name>
    <dbReference type="NCBI Taxonomy" id="2661630"/>
    <lineage>
        <taxon>Bacteria</taxon>
        <taxon>Pseudomonadati</taxon>
        <taxon>Pseudomonadota</taxon>
        <taxon>Gammaproteobacteria</taxon>
        <taxon>Oceanospirillales</taxon>
        <taxon>Oceanospirillaceae</taxon>
        <taxon>Venatoribacter</taxon>
    </lineage>
</organism>
<dbReference type="Proteomes" id="UP000596074">
    <property type="component" value="Chromosome"/>
</dbReference>
<dbReference type="Pfam" id="PF05768">
    <property type="entry name" value="Glrx-like"/>
    <property type="match status" value="1"/>
</dbReference>
<dbReference type="InterPro" id="IPR036249">
    <property type="entry name" value="Thioredoxin-like_sf"/>
</dbReference>
<dbReference type="KEGG" id="vcw:GJQ55_08915"/>
<name>A0A9X7V2T2_9GAMM</name>
<sequence length="98" mass="10829">MLLPERPVALVLMSTEACHLCEQAQALLLPLQGQLSEDLYLDDIADSDDLLNRYGVRIPVLLHEASGAELDWPFDAAALRRWLQQQGCLAPSLSSESL</sequence>
<dbReference type="SUPFAM" id="SSF52833">
    <property type="entry name" value="Thioredoxin-like"/>
    <property type="match status" value="1"/>
</dbReference>
<proteinExistence type="predicted"/>
<dbReference type="EMBL" id="CP046056">
    <property type="protein sequence ID" value="QQD24574.1"/>
    <property type="molecule type" value="Genomic_DNA"/>
</dbReference>